<organism evidence="1 2">
    <name type="scientific">Paenibacillus vulneris</name>
    <dbReference type="NCBI Taxonomy" id="1133364"/>
    <lineage>
        <taxon>Bacteria</taxon>
        <taxon>Bacillati</taxon>
        <taxon>Bacillota</taxon>
        <taxon>Bacilli</taxon>
        <taxon>Bacillales</taxon>
        <taxon>Paenibacillaceae</taxon>
        <taxon>Paenibacillus</taxon>
    </lineage>
</organism>
<evidence type="ECO:0000313" key="2">
    <source>
        <dbReference type="Proteomes" id="UP001597180"/>
    </source>
</evidence>
<evidence type="ECO:0000313" key="1">
    <source>
        <dbReference type="EMBL" id="MFD1219641.1"/>
    </source>
</evidence>
<name>A0ABW3UIN5_9BACL</name>
<dbReference type="RefSeq" id="WP_345594874.1">
    <property type="nucleotide sequence ID" value="NZ_BAABJG010000055.1"/>
</dbReference>
<keyword evidence="2" id="KW-1185">Reference proteome</keyword>
<protein>
    <submittedName>
        <fullName evidence="1">Uncharacterized protein</fullName>
    </submittedName>
</protein>
<proteinExistence type="predicted"/>
<reference evidence="2" key="1">
    <citation type="journal article" date="2019" name="Int. J. Syst. Evol. Microbiol.">
        <title>The Global Catalogue of Microorganisms (GCM) 10K type strain sequencing project: providing services to taxonomists for standard genome sequencing and annotation.</title>
        <authorList>
            <consortium name="The Broad Institute Genomics Platform"/>
            <consortium name="The Broad Institute Genome Sequencing Center for Infectious Disease"/>
            <person name="Wu L."/>
            <person name="Ma J."/>
        </authorList>
    </citation>
    <scope>NUCLEOTIDE SEQUENCE [LARGE SCALE GENOMIC DNA]</scope>
    <source>
        <strain evidence="2">CCUG 53270</strain>
    </source>
</reference>
<dbReference type="EMBL" id="JBHTLU010000012">
    <property type="protein sequence ID" value="MFD1219641.1"/>
    <property type="molecule type" value="Genomic_DNA"/>
</dbReference>
<accession>A0ABW3UIN5</accession>
<gene>
    <name evidence="1" type="ORF">ACFQ4B_05890</name>
</gene>
<sequence>MKVKRQVIEQYLELCPLSSFKCSTHEEIEYKVKRCVSLGKIVEMNNDGSLVYGYYHLRFIVKDECVIEMFKVNKKYTIHIKEYLKAKYDQVNDKVVV</sequence>
<comment type="caution">
    <text evidence="1">The sequence shown here is derived from an EMBL/GenBank/DDBJ whole genome shotgun (WGS) entry which is preliminary data.</text>
</comment>
<dbReference type="Proteomes" id="UP001597180">
    <property type="component" value="Unassembled WGS sequence"/>
</dbReference>